<name>A0A645DB11_9ZZZZ</name>
<sequence length="91" mass="10492">MTAAFRNHHRINNHVGCMMPVQCTRHRFDNFRTCQHADLNSIDFNIGKNRINLICNNFTIQLTDICYTTSILSSYGSNHTHTVYPKSSKGF</sequence>
<gene>
    <name evidence="1" type="ORF">SDC9_133196</name>
</gene>
<proteinExistence type="predicted"/>
<organism evidence="1">
    <name type="scientific">bioreactor metagenome</name>
    <dbReference type="NCBI Taxonomy" id="1076179"/>
    <lineage>
        <taxon>unclassified sequences</taxon>
        <taxon>metagenomes</taxon>
        <taxon>ecological metagenomes</taxon>
    </lineage>
</organism>
<dbReference type="EMBL" id="VSSQ01034236">
    <property type="protein sequence ID" value="MPM86113.1"/>
    <property type="molecule type" value="Genomic_DNA"/>
</dbReference>
<dbReference type="AlphaFoldDB" id="A0A645DB11"/>
<protein>
    <submittedName>
        <fullName evidence="1">Uncharacterized protein</fullName>
    </submittedName>
</protein>
<evidence type="ECO:0000313" key="1">
    <source>
        <dbReference type="EMBL" id="MPM86113.1"/>
    </source>
</evidence>
<reference evidence="1" key="1">
    <citation type="submission" date="2019-08" db="EMBL/GenBank/DDBJ databases">
        <authorList>
            <person name="Kucharzyk K."/>
            <person name="Murdoch R.W."/>
            <person name="Higgins S."/>
            <person name="Loffler F."/>
        </authorList>
    </citation>
    <scope>NUCLEOTIDE SEQUENCE</scope>
</reference>
<comment type="caution">
    <text evidence="1">The sequence shown here is derived from an EMBL/GenBank/DDBJ whole genome shotgun (WGS) entry which is preliminary data.</text>
</comment>
<accession>A0A645DB11</accession>